<organism evidence="1 2">
    <name type="scientific">Reticulomyxa filosa</name>
    <dbReference type="NCBI Taxonomy" id="46433"/>
    <lineage>
        <taxon>Eukaryota</taxon>
        <taxon>Sar</taxon>
        <taxon>Rhizaria</taxon>
        <taxon>Retaria</taxon>
        <taxon>Foraminifera</taxon>
        <taxon>Monothalamids</taxon>
        <taxon>Reticulomyxidae</taxon>
        <taxon>Reticulomyxa</taxon>
    </lineage>
</organism>
<sequence>MPFSLMTLLFVCTFFLLWNMCLIFAMTRNQYTVLPPTGDLPLQKEVGYLQHYEEMAFHVVALPRHLLEDMYVSEIAQAKQHEEASERTKEQLQMSEDMPHSHLQGANFYRQDLYTADLLALHPNHVQLPPKAHKDESKALFVFVIPNALSLLWYRLWGSMGVAAKRPSQRIQLLHYLQNVTSYIETQHPFIPQLCDTHLCHFYLLLSHEWTYTHLHDLRAKGDLRTKYYYRAIALMHPSISPW</sequence>
<name>X6N0R6_RETFI</name>
<dbReference type="Proteomes" id="UP000023152">
    <property type="component" value="Unassembled WGS sequence"/>
</dbReference>
<keyword evidence="2" id="KW-1185">Reference proteome</keyword>
<protein>
    <submittedName>
        <fullName evidence="1">Uncharacterized protein</fullName>
    </submittedName>
</protein>
<gene>
    <name evidence="1" type="ORF">RFI_18350</name>
</gene>
<evidence type="ECO:0000313" key="1">
    <source>
        <dbReference type="EMBL" id="ETO18892.1"/>
    </source>
</evidence>
<comment type="caution">
    <text evidence="1">The sequence shown here is derived from an EMBL/GenBank/DDBJ whole genome shotgun (WGS) entry which is preliminary data.</text>
</comment>
<reference evidence="1 2" key="1">
    <citation type="journal article" date="2013" name="Curr. Biol.">
        <title>The Genome of the Foraminiferan Reticulomyxa filosa.</title>
        <authorList>
            <person name="Glockner G."/>
            <person name="Hulsmann N."/>
            <person name="Schleicher M."/>
            <person name="Noegel A.A."/>
            <person name="Eichinger L."/>
            <person name="Gallinger C."/>
            <person name="Pawlowski J."/>
            <person name="Sierra R."/>
            <person name="Euteneuer U."/>
            <person name="Pillet L."/>
            <person name="Moustafa A."/>
            <person name="Platzer M."/>
            <person name="Groth M."/>
            <person name="Szafranski K."/>
            <person name="Schliwa M."/>
        </authorList>
    </citation>
    <scope>NUCLEOTIDE SEQUENCE [LARGE SCALE GENOMIC DNA]</scope>
</reference>
<accession>X6N0R6</accession>
<evidence type="ECO:0000313" key="2">
    <source>
        <dbReference type="Proteomes" id="UP000023152"/>
    </source>
</evidence>
<proteinExistence type="predicted"/>
<feature type="non-terminal residue" evidence="1">
    <location>
        <position position="243"/>
    </location>
</feature>
<dbReference type="EMBL" id="ASPP01014287">
    <property type="protein sequence ID" value="ETO18892.1"/>
    <property type="molecule type" value="Genomic_DNA"/>
</dbReference>
<dbReference type="AlphaFoldDB" id="X6N0R6"/>